<dbReference type="InterPro" id="IPR025263">
    <property type="entry name" value="YhdP_central"/>
</dbReference>
<keyword evidence="2" id="KW-1133">Transmembrane helix</keyword>
<feature type="compositionally biased region" description="Low complexity" evidence="1">
    <location>
        <begin position="280"/>
        <end position="295"/>
    </location>
</feature>
<feature type="compositionally biased region" description="Pro residues" evidence="1">
    <location>
        <begin position="266"/>
        <end position="279"/>
    </location>
</feature>
<gene>
    <name evidence="4" type="ORF">FXV83_34360</name>
</gene>
<keyword evidence="2" id="KW-0472">Membrane</keyword>
<name>A0A5S4YCG8_9BRAD</name>
<keyword evidence="2" id="KW-0812">Transmembrane</keyword>
<evidence type="ECO:0000313" key="5">
    <source>
        <dbReference type="Proteomes" id="UP000324797"/>
    </source>
</evidence>
<protein>
    <submittedName>
        <fullName evidence="4">DUF3971 domain-containing protein</fullName>
    </submittedName>
</protein>
<sequence>MTNSRNIRGMAAMPGRGASIPADGCGPGGAQSYDGRLYREAMARNTSPQDHNRDFDRRGGGQEPPEWEADWDADQEAAAGHRARRLLSRSNSGIHRFGDGFGSFRRWLAADRWLKRLVVVISALVVIFVGCFGALWWRLGAGPINLDIATPWLAAAIEDNIGHGNTVEVGGTQIERAGRIRIAVRIRDIIVRDHDHAIVASAPKAEVKLSGAGLLMGHLRAESLNLVDAELAIRIAPDGTVTVSAGDTAKPLATGVASKKDAGLPPTFPRNGVPPPPFATAPASPDASQAAPQTAAQSGILQGLDWLDSLSMTGLDGQNLNEIGLKNGNLIVDDQQRGGKWTFENISLSLRRPSRGGVTLSLGEEGAHPWSLRATIGPTENGVRSVDIRADKVSTSNILLALRVKDLTYTADLPLTGELKGELGRDGVPTFFRGKIAVGSGNIIDTDTPDYPMAIDSAEINVEWDSSRRVLIAPFKILSGANRVTLLAHLEPPNGNINDWQLGFSGGSILLGGIDNEPPLVFNRIAIGFRFDTDHKRLLLTQADISNGEIGVAGTGAIDYSGEPRLTLGFAGTPMSASALKRMWPTLVVPELREWVIERIERGTLQRIEIGVNSPTKNLPRKGPPIPDDGLSVNIVASGVAVRPVDGMPVVHDADLKAHVTGRTATVNIGQGIADTPAGRKITISDFIFEVPDMAPKPSPSRSKFRADGPVAAAAEILSNDRLSDLSATFVDPNTSKGTFSANIQLGLPVKGELTKADTSYTVSADLNGFAADKLVMNQKLEANTLKIVANNQGYQVKGDVKINGQAAALDYRKPTEGDADVRLQATLDDASRARLGFDLSPAVSGSLPIKLSGKIAGGADQTTKLGVEADLTSVKLDNILPGWVKLPGKSGKASFKVVPTAQSTRFEDIVIEGGGASIKGSLEVDPNGDLVNANFPTYSPSDGDKASLKVERGTDGVVRGTMRGDVFDGRGFLKSAISGNSKDDGKSKLKNVDFDIDVKLGAVAGFNGEAMRSVEAKMSKRNGAIKAFTLSGKIGGNTPVPVAADLRGGRAQGAREVIYLQTNDAGALLRFTDTTNKVFGGQLVVAMEPPTSEPVSREGLINVRDFTVKGMDQLDRVAAGGPNGAQSGVSFTALRAEFTRQNGALTIRDGVIKGPMIGGTIEGSIDYPGNQVCMSGTFVPMYGVNNIFGQIPLFGIFLGGGNNEGLIGVTYEVVGTPAAPVMRVNPISAMAPGLFRKIFEFNTGKQNSPFEEFPSQSSDGSTGTTRQLSSGCTLARR</sequence>
<evidence type="ECO:0000256" key="2">
    <source>
        <dbReference type="SAM" id="Phobius"/>
    </source>
</evidence>
<feature type="region of interest" description="Disordered" evidence="1">
    <location>
        <begin position="1250"/>
        <end position="1278"/>
    </location>
</feature>
<organism evidence="4 5">
    <name type="scientific">Bradyrhizobium hipponense</name>
    <dbReference type="NCBI Taxonomy" id="2605638"/>
    <lineage>
        <taxon>Bacteria</taxon>
        <taxon>Pseudomonadati</taxon>
        <taxon>Pseudomonadota</taxon>
        <taxon>Alphaproteobacteria</taxon>
        <taxon>Hyphomicrobiales</taxon>
        <taxon>Nitrobacteraceae</taxon>
        <taxon>Bradyrhizobium</taxon>
    </lineage>
</organism>
<evidence type="ECO:0000313" key="4">
    <source>
        <dbReference type="EMBL" id="TYO62111.1"/>
    </source>
</evidence>
<feature type="compositionally biased region" description="Basic and acidic residues" evidence="1">
    <location>
        <begin position="50"/>
        <end position="60"/>
    </location>
</feature>
<dbReference type="EMBL" id="VSTH01000143">
    <property type="protein sequence ID" value="TYO62111.1"/>
    <property type="molecule type" value="Genomic_DNA"/>
</dbReference>
<proteinExistence type="predicted"/>
<feature type="transmembrane region" description="Helical" evidence="2">
    <location>
        <begin position="113"/>
        <end position="137"/>
    </location>
</feature>
<dbReference type="AlphaFoldDB" id="A0A5S4YCG8"/>
<dbReference type="Proteomes" id="UP000324797">
    <property type="component" value="Unassembled WGS sequence"/>
</dbReference>
<evidence type="ECO:0000259" key="3">
    <source>
        <dbReference type="Pfam" id="PF13116"/>
    </source>
</evidence>
<reference evidence="4 5" key="1">
    <citation type="submission" date="2019-08" db="EMBL/GenBank/DDBJ databases">
        <title>Bradyrhizobium hipponensis sp. nov., a rhizobium isolated from a Lupinus angustifolius root nodule in Tunisia.</title>
        <authorList>
            <person name="Off K."/>
            <person name="Rejili M."/>
            <person name="Mars M."/>
            <person name="Brachmann A."/>
            <person name="Marin M."/>
        </authorList>
    </citation>
    <scope>NUCLEOTIDE SEQUENCE [LARGE SCALE GENOMIC DNA]</scope>
    <source>
        <strain evidence="5">aSej3</strain>
    </source>
</reference>
<dbReference type="Pfam" id="PF13116">
    <property type="entry name" value="YhdP"/>
    <property type="match status" value="1"/>
</dbReference>
<feature type="region of interest" description="Disordered" evidence="1">
    <location>
        <begin position="40"/>
        <end position="68"/>
    </location>
</feature>
<comment type="caution">
    <text evidence="4">The sequence shown here is derived from an EMBL/GenBank/DDBJ whole genome shotgun (WGS) entry which is preliminary data.</text>
</comment>
<feature type="region of interest" description="Disordered" evidence="1">
    <location>
        <begin position="255"/>
        <end position="295"/>
    </location>
</feature>
<keyword evidence="5" id="KW-1185">Reference proteome</keyword>
<feature type="region of interest" description="Disordered" evidence="1">
    <location>
        <begin position="1"/>
        <end position="28"/>
    </location>
</feature>
<accession>A0A5S4YCG8</accession>
<evidence type="ECO:0000256" key="1">
    <source>
        <dbReference type="SAM" id="MobiDB-lite"/>
    </source>
</evidence>
<feature type="domain" description="YhdP central" evidence="3">
    <location>
        <begin position="532"/>
        <end position="883"/>
    </location>
</feature>